<dbReference type="SUPFAM" id="SSF49899">
    <property type="entry name" value="Concanavalin A-like lectins/glucanases"/>
    <property type="match status" value="1"/>
</dbReference>
<sequence>MMSTAAVSHIAVGVVAAAAIVLFIVWNSWNNWYKKQSRLDAARVNSLEKGVSSSQLIAALHRQQPAAESSRRRPSLPAFRRGGSGRPLFNWADHPSLVSDAVESGWPRFAFTLSPSVRPTSILGMCAAGDASSSALETEISWEIGPGSVDLMQRIRLNPGLKRTGSNPNSNSSLSVIRTALPLPGPACAFPQEAYFEIIILSCREEDAVESIKIRERERMKLIKEEGSNERLNTLPGGGGEDVRGGGGHLVAVGLTAGGVLPMKVPGSYPGSIGFSSTGSIYHNGNKLVSESEKGEWGLLTGKVIGCSFIPAQKKVSFTIDSELVHAIHCTTDEFGTPLYPTLAANCDITVLVNNGQSPFKYAHANDARRPNPCFLESPRSKRSGIFSEDSKELFSMGRIDSQWKIRPSTRSGVYTGSENARFREFDEESDIGDLFEIILEGNGTSACVGR</sequence>
<dbReference type="EnsemblPlants" id="Kaladp0011s1216.1.v1.1">
    <property type="protein sequence ID" value="Kaladp0011s1216.1.v1.1"/>
    <property type="gene ID" value="Kaladp0011s1216.v1.1"/>
</dbReference>
<dbReference type="Gramene" id="Kaladp0011s1216.1.v1.1">
    <property type="protein sequence ID" value="Kaladp0011s1216.1.v1.1"/>
    <property type="gene ID" value="Kaladp0011s1216.v1.1"/>
</dbReference>
<evidence type="ECO:0000259" key="2">
    <source>
        <dbReference type="SMART" id="SM00449"/>
    </source>
</evidence>
<organism evidence="3 4">
    <name type="scientific">Kalanchoe fedtschenkoi</name>
    <name type="common">Lavender scallops</name>
    <name type="synonym">South American air plant</name>
    <dbReference type="NCBI Taxonomy" id="63787"/>
    <lineage>
        <taxon>Eukaryota</taxon>
        <taxon>Viridiplantae</taxon>
        <taxon>Streptophyta</taxon>
        <taxon>Embryophyta</taxon>
        <taxon>Tracheophyta</taxon>
        <taxon>Spermatophyta</taxon>
        <taxon>Magnoliopsida</taxon>
        <taxon>eudicotyledons</taxon>
        <taxon>Gunneridae</taxon>
        <taxon>Pentapetalae</taxon>
        <taxon>Saxifragales</taxon>
        <taxon>Crassulaceae</taxon>
        <taxon>Kalanchoe</taxon>
    </lineage>
</organism>
<feature type="domain" description="SPRY" evidence="2">
    <location>
        <begin position="191"/>
        <end position="359"/>
    </location>
</feature>
<dbReference type="PANTHER" id="PTHR44991">
    <property type="entry name" value="IMMUNOGLOBULIN SUPERFAMILY MEMBER 5"/>
    <property type="match status" value="1"/>
</dbReference>
<evidence type="ECO:0000256" key="1">
    <source>
        <dbReference type="SAM" id="Phobius"/>
    </source>
</evidence>
<evidence type="ECO:0000313" key="4">
    <source>
        <dbReference type="Proteomes" id="UP000594263"/>
    </source>
</evidence>
<keyword evidence="1" id="KW-0472">Membrane</keyword>
<dbReference type="AlphaFoldDB" id="A0A7N0SXH6"/>
<dbReference type="Proteomes" id="UP000594263">
    <property type="component" value="Unplaced"/>
</dbReference>
<keyword evidence="4" id="KW-1185">Reference proteome</keyword>
<accession>A0A7N0SXH6</accession>
<evidence type="ECO:0000313" key="3">
    <source>
        <dbReference type="EnsemblPlants" id="Kaladp0011s1216.1.v1.1"/>
    </source>
</evidence>
<keyword evidence="1" id="KW-0812">Transmembrane</keyword>
<keyword evidence="1" id="KW-1133">Transmembrane helix</keyword>
<name>A0A7N0SXH6_KALFE</name>
<dbReference type="InterPro" id="IPR043136">
    <property type="entry name" value="B30.2/SPRY_sf"/>
</dbReference>
<dbReference type="OMA" id="GLCPACD"/>
<dbReference type="Gene3D" id="2.60.120.920">
    <property type="match status" value="1"/>
</dbReference>
<dbReference type="PANTHER" id="PTHR44991:SF1">
    <property type="entry name" value="IMMUNOGLOBULIN SUPERFAMILY MEMBER 5"/>
    <property type="match status" value="1"/>
</dbReference>
<dbReference type="InterPro" id="IPR013320">
    <property type="entry name" value="ConA-like_dom_sf"/>
</dbReference>
<feature type="transmembrane region" description="Helical" evidence="1">
    <location>
        <begin position="6"/>
        <end position="29"/>
    </location>
</feature>
<dbReference type="InterPro" id="IPR003877">
    <property type="entry name" value="SPRY_dom"/>
</dbReference>
<reference evidence="3" key="1">
    <citation type="submission" date="2021-01" db="UniProtKB">
        <authorList>
            <consortium name="EnsemblPlants"/>
        </authorList>
    </citation>
    <scope>IDENTIFICATION</scope>
</reference>
<proteinExistence type="predicted"/>
<dbReference type="SMART" id="SM00449">
    <property type="entry name" value="SPRY"/>
    <property type="match status" value="1"/>
</dbReference>
<protein>
    <recommendedName>
        <fullName evidence="2">SPRY domain-containing protein</fullName>
    </recommendedName>
</protein>